<dbReference type="PANTHER" id="PTHR30419:SF2">
    <property type="entry name" value="LYSR FAMILY TRANSCRIPTIONAL REGULATOR"/>
    <property type="match status" value="1"/>
</dbReference>
<dbReference type="InterPro" id="IPR050950">
    <property type="entry name" value="HTH-type_LysR_regulators"/>
</dbReference>
<dbReference type="SUPFAM" id="SSF46785">
    <property type="entry name" value="Winged helix' DNA-binding domain"/>
    <property type="match status" value="1"/>
</dbReference>
<sequence>MRFDLTDLRLFLHVCDAGSITGGAERAHITLQSASERIRGMEEELGVPLLQRAKRGTRATDAGRALEHHARVVLQQIDHMRGELQQYGGGLRGHIRLLCNTAALSEYLPDALAEYLPRHPTLSVSVEERSSQEIVHAIRGKTADFGIVADSVGVDGLEQKPFREDWLIAVAALDHPLAARERVAFAELVDTDFIGMTDGSALQVHLAEQAKALGKRIDYRVQLKSFDAICRLIERGVGIGIVSRHAALRAQQTMKIRLIELTDAWSHRRLTICARRFDELPKYTRDFIAFLSRQPDGAQPESEN</sequence>
<dbReference type="SUPFAM" id="SSF53850">
    <property type="entry name" value="Periplasmic binding protein-like II"/>
    <property type="match status" value="1"/>
</dbReference>
<keyword evidence="3" id="KW-0238">DNA-binding</keyword>
<dbReference type="Proteomes" id="UP000062788">
    <property type="component" value="Unassembled WGS sequence"/>
</dbReference>
<dbReference type="Gene3D" id="1.10.10.10">
    <property type="entry name" value="Winged helix-like DNA-binding domain superfamily/Winged helix DNA-binding domain"/>
    <property type="match status" value="1"/>
</dbReference>
<dbReference type="RefSeq" id="WP_059514427.1">
    <property type="nucleotide sequence ID" value="NZ_LOWA01000018.1"/>
</dbReference>
<dbReference type="InterPro" id="IPR005119">
    <property type="entry name" value="LysR_subst-bd"/>
</dbReference>
<proteinExistence type="inferred from homology"/>
<dbReference type="EMBL" id="LOWA01000018">
    <property type="protein sequence ID" value="KVE28422.1"/>
    <property type="molecule type" value="Genomic_DNA"/>
</dbReference>
<reference evidence="6 7" key="1">
    <citation type="submission" date="2015-11" db="EMBL/GenBank/DDBJ databases">
        <title>Expanding the genomic diversity of Burkholderia species for the development of highly accurate diagnostics.</title>
        <authorList>
            <person name="Sahl J."/>
            <person name="Keim P."/>
            <person name="Wagner D."/>
        </authorList>
    </citation>
    <scope>NUCLEOTIDE SEQUENCE [LARGE SCALE GENOMIC DNA]</scope>
    <source>
        <strain evidence="6 7">TSV85</strain>
    </source>
</reference>
<evidence type="ECO:0000259" key="5">
    <source>
        <dbReference type="PROSITE" id="PS50931"/>
    </source>
</evidence>
<dbReference type="GO" id="GO:0003700">
    <property type="term" value="F:DNA-binding transcription factor activity"/>
    <property type="evidence" value="ECO:0007669"/>
    <property type="project" value="InterPro"/>
</dbReference>
<dbReference type="Pfam" id="PF00126">
    <property type="entry name" value="HTH_1"/>
    <property type="match status" value="1"/>
</dbReference>
<dbReference type="AlphaFoldDB" id="A0A103E4V1"/>
<dbReference type="CDD" id="cd08421">
    <property type="entry name" value="PBP2_LTTR_like_1"/>
    <property type="match status" value="1"/>
</dbReference>
<comment type="similarity">
    <text evidence="1">Belongs to the LysR transcriptional regulatory family.</text>
</comment>
<accession>A0A103E4V1</accession>
<evidence type="ECO:0000313" key="6">
    <source>
        <dbReference type="EMBL" id="KVE28422.1"/>
    </source>
</evidence>
<keyword evidence="4" id="KW-0804">Transcription</keyword>
<dbReference type="PANTHER" id="PTHR30419">
    <property type="entry name" value="HTH-TYPE TRANSCRIPTIONAL REGULATOR YBHD"/>
    <property type="match status" value="1"/>
</dbReference>
<keyword evidence="2" id="KW-0805">Transcription regulation</keyword>
<name>A0A103E4V1_9BURK</name>
<dbReference type="Gene3D" id="3.40.190.290">
    <property type="match status" value="1"/>
</dbReference>
<evidence type="ECO:0000256" key="1">
    <source>
        <dbReference type="ARBA" id="ARBA00009437"/>
    </source>
</evidence>
<feature type="domain" description="HTH lysR-type" evidence="5">
    <location>
        <begin position="3"/>
        <end position="60"/>
    </location>
</feature>
<organism evidence="6 7">
    <name type="scientific">Burkholderia singularis</name>
    <dbReference type="NCBI Taxonomy" id="1503053"/>
    <lineage>
        <taxon>Bacteria</taxon>
        <taxon>Pseudomonadati</taxon>
        <taxon>Pseudomonadota</taxon>
        <taxon>Betaproteobacteria</taxon>
        <taxon>Burkholderiales</taxon>
        <taxon>Burkholderiaceae</taxon>
        <taxon>Burkholderia</taxon>
        <taxon>pseudomallei group</taxon>
    </lineage>
</organism>
<evidence type="ECO:0000256" key="3">
    <source>
        <dbReference type="ARBA" id="ARBA00023125"/>
    </source>
</evidence>
<dbReference type="InterPro" id="IPR000847">
    <property type="entry name" value="LysR_HTH_N"/>
</dbReference>
<dbReference type="InterPro" id="IPR036390">
    <property type="entry name" value="WH_DNA-bd_sf"/>
</dbReference>
<dbReference type="GO" id="GO:0003677">
    <property type="term" value="F:DNA binding"/>
    <property type="evidence" value="ECO:0007669"/>
    <property type="project" value="UniProtKB-KW"/>
</dbReference>
<dbReference type="Pfam" id="PF03466">
    <property type="entry name" value="LysR_substrate"/>
    <property type="match status" value="1"/>
</dbReference>
<evidence type="ECO:0000256" key="2">
    <source>
        <dbReference type="ARBA" id="ARBA00023015"/>
    </source>
</evidence>
<dbReference type="OrthoDB" id="9785974at2"/>
<keyword evidence="7" id="KW-1185">Reference proteome</keyword>
<evidence type="ECO:0000256" key="4">
    <source>
        <dbReference type="ARBA" id="ARBA00023163"/>
    </source>
</evidence>
<evidence type="ECO:0000313" key="7">
    <source>
        <dbReference type="Proteomes" id="UP000062788"/>
    </source>
</evidence>
<gene>
    <name evidence="6" type="ORF">WS67_06605</name>
</gene>
<dbReference type="PROSITE" id="PS50931">
    <property type="entry name" value="HTH_LYSR"/>
    <property type="match status" value="1"/>
</dbReference>
<dbReference type="GO" id="GO:0005829">
    <property type="term" value="C:cytosol"/>
    <property type="evidence" value="ECO:0007669"/>
    <property type="project" value="TreeGrafter"/>
</dbReference>
<protein>
    <submittedName>
        <fullName evidence="6">LysR family transcriptional regulator</fullName>
    </submittedName>
</protein>
<comment type="caution">
    <text evidence="6">The sequence shown here is derived from an EMBL/GenBank/DDBJ whole genome shotgun (WGS) entry which is preliminary data.</text>
</comment>
<dbReference type="InterPro" id="IPR036388">
    <property type="entry name" value="WH-like_DNA-bd_sf"/>
</dbReference>